<feature type="compositionally biased region" description="Polar residues" evidence="1">
    <location>
        <begin position="401"/>
        <end position="411"/>
    </location>
</feature>
<reference evidence="2" key="1">
    <citation type="submission" date="2021-04" db="EMBL/GenBank/DDBJ databases">
        <authorList>
            <person name="Tunstrom K."/>
        </authorList>
    </citation>
    <scope>NUCLEOTIDE SEQUENCE</scope>
</reference>
<accession>A0A8S3WAV1</accession>
<dbReference type="AlphaFoldDB" id="A0A8S3WAV1"/>
<feature type="compositionally biased region" description="Basic and acidic residues" evidence="1">
    <location>
        <begin position="1015"/>
        <end position="1025"/>
    </location>
</feature>
<evidence type="ECO:0000313" key="2">
    <source>
        <dbReference type="EMBL" id="CAG4950680.1"/>
    </source>
</evidence>
<dbReference type="OrthoDB" id="5917823at2759"/>
<feature type="compositionally biased region" description="Basic and acidic residues" evidence="1">
    <location>
        <begin position="693"/>
        <end position="702"/>
    </location>
</feature>
<feature type="compositionally biased region" description="Polar residues" evidence="1">
    <location>
        <begin position="514"/>
        <end position="525"/>
    </location>
</feature>
<protein>
    <submittedName>
        <fullName evidence="2">(apollo) hypothetical protein</fullName>
    </submittedName>
</protein>
<proteinExistence type="predicted"/>
<feature type="compositionally biased region" description="Polar residues" evidence="1">
    <location>
        <begin position="823"/>
        <end position="833"/>
    </location>
</feature>
<feature type="region of interest" description="Disordered" evidence="1">
    <location>
        <begin position="23"/>
        <end position="179"/>
    </location>
</feature>
<gene>
    <name evidence="2" type="ORF">PAPOLLO_LOCUS4270</name>
</gene>
<name>A0A8S3WAV1_PARAO</name>
<feature type="compositionally biased region" description="Polar residues" evidence="1">
    <location>
        <begin position="1026"/>
        <end position="1047"/>
    </location>
</feature>
<feature type="region of interest" description="Disordered" evidence="1">
    <location>
        <begin position="1015"/>
        <end position="1086"/>
    </location>
</feature>
<feature type="compositionally biased region" description="Basic residues" evidence="1">
    <location>
        <begin position="143"/>
        <end position="153"/>
    </location>
</feature>
<evidence type="ECO:0000313" key="3">
    <source>
        <dbReference type="Proteomes" id="UP000691718"/>
    </source>
</evidence>
<feature type="compositionally biased region" description="Low complexity" evidence="1">
    <location>
        <begin position="1154"/>
        <end position="1176"/>
    </location>
</feature>
<keyword evidence="3" id="KW-1185">Reference proteome</keyword>
<comment type="caution">
    <text evidence="2">The sequence shown here is derived from an EMBL/GenBank/DDBJ whole genome shotgun (WGS) entry which is preliminary data.</text>
</comment>
<feature type="region of interest" description="Disordered" evidence="1">
    <location>
        <begin position="717"/>
        <end position="738"/>
    </location>
</feature>
<feature type="region of interest" description="Disordered" evidence="1">
    <location>
        <begin position="351"/>
        <end position="378"/>
    </location>
</feature>
<sequence>MGQAGSHPAGAVPHRCRRSNTLTHEPLRHASKVLPSLPESPCLRSTDNGAILQSGGTISGRRPGSMHQESSRSTHGHGHSNVFRSRSAGLSGESGDLRSRERDPLHRSHTNLDIRLNENGSIGKRFDSEPNLRIEEEQQKQRNNNKHFRKKYRAPPPPSNDRRGGSSPDSSVGNARPEAQRKLRLFKTRNETKNINGHSDSKIPIIRNTYTDFKSLDINDQSFERRYKSPCKDKDQHLKYPDNRDMVQSSASLKREERLLQSRNNSKKSRTDVVSGCKAKMSKSNEQSEAWKTPLLDRNFRYSERFKKDDSDHSTLRREKTFDNSLLERNREIGSSKNIFEKELKTLGEQKKLSPLAESSKPLRKSLPSLLPRNEEKDEFQAELKKATSRIRNELGHKFNISENKTSQVNKFSVEKPNPTKTPEQTKVKESSLKTDNANTKKDSKTKNIRMPLSRTHEVKSNLPMQQNKTAKCNDTNNFKFNTKENNRPMPDRGQASGKESTPEHSPTRKREFTTNNTSQQTQKPAPSKQFYFGMIESKHIEPQDHLKDFPGLGSPIIEELNNFHLIEQKLLSYHDDDAELEKFNEKFKEDCKIRNISSESALSSEGSEGEGSDGSLGIALRLRPTLPKKQTSIPHFSPSAAWRQLASLDAHLASETQPLAVETKMSGDISAESSPRSDPSADKSGDSGISGDHAHSDHRIDSPSRHHIAEAGGVTWTPQQDLGDSSSDGAGGAGGAPLPAGLGVATYSPGAQPFSLSLPRENQEKGKQLQQGFNSLQKLRKSVSGALGAALGSRRFDLEHEPMLEEPEQNWFLTKSAPNSLSNPLLFQQPRSKGSLDDDNKEQSDPTEKEAANGWRAGSAYVSWGGHVMYLPPAAQPHSMPALDRPVRSKSSGCLEAAARAARAALAGEMRERERSASPDVARAVPAAVRPATGPANVSTPLTYSTAIVSLCVHRRYQRNQTNANGRGRRFTFQSTVRQLERRRLAEKLSREADLKEQQRKTELEAMRRVEEEFQRKRAREKANIRQQLRLVSSGASSLPTTANNTKARDEPDGSCRASPGARDTRTRHSNTSSETSARSKSTTPIRCVELSEWRTGPAARVYRDWAAAHAHPPACATITHAHAAAHGVEGEAFSGSPRSDNYRLEFARGRSPRTPRAPRLLPTPGSPSSSGSDMSLRPIRIRQYAVSEANVVFLCSQGGDVISSCSAFITTNCIRLATRECDGTVGDALEAEEPAIVPTLRPAGPARPALAIR</sequence>
<evidence type="ECO:0000256" key="1">
    <source>
        <dbReference type="SAM" id="MobiDB-lite"/>
    </source>
</evidence>
<dbReference type="Proteomes" id="UP000691718">
    <property type="component" value="Unassembled WGS sequence"/>
</dbReference>
<feature type="region of interest" description="Disordered" evidence="1">
    <location>
        <begin position="261"/>
        <end position="289"/>
    </location>
</feature>
<feature type="compositionally biased region" description="Basic and acidic residues" evidence="1">
    <location>
        <begin position="501"/>
        <end position="513"/>
    </location>
</feature>
<feature type="compositionally biased region" description="Basic and acidic residues" evidence="1">
    <location>
        <begin position="124"/>
        <end position="140"/>
    </location>
</feature>
<feature type="region of interest" description="Disordered" evidence="1">
    <location>
        <begin position="823"/>
        <end position="855"/>
    </location>
</feature>
<feature type="region of interest" description="Disordered" evidence="1">
    <location>
        <begin position="395"/>
        <end position="527"/>
    </location>
</feature>
<feature type="compositionally biased region" description="Polar residues" evidence="1">
    <location>
        <begin position="463"/>
        <end position="473"/>
    </location>
</feature>
<feature type="region of interest" description="Disordered" evidence="1">
    <location>
        <begin position="665"/>
        <end position="702"/>
    </location>
</feature>
<dbReference type="EMBL" id="CAJQZP010000233">
    <property type="protein sequence ID" value="CAG4950680.1"/>
    <property type="molecule type" value="Genomic_DNA"/>
</dbReference>
<feature type="compositionally biased region" description="Polar residues" evidence="1">
    <location>
        <begin position="1071"/>
        <end position="1086"/>
    </location>
</feature>
<feature type="compositionally biased region" description="Basic and acidic residues" evidence="1">
    <location>
        <begin position="482"/>
        <end position="491"/>
    </location>
</feature>
<feature type="compositionally biased region" description="Basic and acidic residues" evidence="1">
    <location>
        <begin position="835"/>
        <end position="852"/>
    </location>
</feature>
<feature type="region of interest" description="Disordered" evidence="1">
    <location>
        <begin position="1152"/>
        <end position="1176"/>
    </location>
</feature>
<feature type="compositionally biased region" description="Basic and acidic residues" evidence="1">
    <location>
        <begin position="424"/>
        <end position="446"/>
    </location>
</feature>
<feature type="compositionally biased region" description="Basic and acidic residues" evidence="1">
    <location>
        <begin position="95"/>
        <end position="116"/>
    </location>
</feature>
<organism evidence="2 3">
    <name type="scientific">Parnassius apollo</name>
    <name type="common">Apollo butterfly</name>
    <name type="synonym">Papilio apollo</name>
    <dbReference type="NCBI Taxonomy" id="110799"/>
    <lineage>
        <taxon>Eukaryota</taxon>
        <taxon>Metazoa</taxon>
        <taxon>Ecdysozoa</taxon>
        <taxon>Arthropoda</taxon>
        <taxon>Hexapoda</taxon>
        <taxon>Insecta</taxon>
        <taxon>Pterygota</taxon>
        <taxon>Neoptera</taxon>
        <taxon>Endopterygota</taxon>
        <taxon>Lepidoptera</taxon>
        <taxon>Glossata</taxon>
        <taxon>Ditrysia</taxon>
        <taxon>Papilionoidea</taxon>
        <taxon>Papilionidae</taxon>
        <taxon>Parnassiinae</taxon>
        <taxon>Parnassini</taxon>
        <taxon>Parnassius</taxon>
        <taxon>Parnassius</taxon>
    </lineage>
</organism>